<reference evidence="6" key="1">
    <citation type="journal article" date="2015" name="PLoS Genet.">
        <title>The dynamic genome and transcriptome of the human fungal pathogen Blastomyces and close relative Emmonsia.</title>
        <authorList>
            <person name="Munoz J.F."/>
            <person name="Gauthier G.M."/>
            <person name="Desjardins C.A."/>
            <person name="Gallo J.E."/>
            <person name="Holder J."/>
            <person name="Sullivan T.D."/>
            <person name="Marty A.J."/>
            <person name="Carmen J.C."/>
            <person name="Chen Z."/>
            <person name="Ding L."/>
            <person name="Gujja S."/>
            <person name="Magrini V."/>
            <person name="Misas E."/>
            <person name="Mitreva M."/>
            <person name="Priest M."/>
            <person name="Saif S."/>
            <person name="Whiston E.A."/>
            <person name="Young S."/>
            <person name="Zeng Q."/>
            <person name="Goldman W.E."/>
            <person name="Mardis E.R."/>
            <person name="Taylor J.W."/>
            <person name="McEwen J.G."/>
            <person name="Clay O.K."/>
            <person name="Klein B.S."/>
            <person name="Cuomo C.A."/>
        </authorList>
    </citation>
    <scope>NUCLEOTIDE SEQUENCE [LARGE SCALE GENOMIC DNA]</scope>
    <source>
        <strain evidence="6">UAMH 3008</strain>
    </source>
</reference>
<comment type="similarity">
    <text evidence="2 3">Belongs to the glutamine synthetase family.</text>
</comment>
<sequence>MADETALRRLIYDHPIIDNHAHNILNADSASNYAKYPFEAITSEAQGESLTTHAPKSLALIRAVHQLAELFGCTAELSAIKSAREKEIDSDYDGLVRKCLTGTHMLLIDDGLPEGDMESYSWHDKFTNAASKRIVRIETVAAHVFGELLQAGNRSRESLLTVEPETVRDFWTNFQYSFITAISDALDDPAVVGFKSVVCYRTGLDIGKCSAEELFTSFETYFLSFVETGETRVENKPLNDHLVTSVLEQISQRPTESRKPIQFHTGLGDSDINLLRSNPAHLQNLIEEYPNVDFVLLHSSYPYTREAGYLASIYSNTYLDLGEVFPMTSRDAQLSILRQSLELVPSTKLLWSTDGHYHPETFWLANKQFRQALDIVFTEYVYYGDYTCDQAMEAVRDILFSNSNRLYSLNQSPDSPDLDLDLDLNSLQTRALSSELFQTASISTPEDILKKFLNKKSVEFVWMQWVDYTATVRLRMFPVREFTKIVRSKHRVGISLAVMNMLQTDRLVPPEPLSAGQFILTPDVTSLCRNVGLSSSSATVMTFWKNEAGGDLEGCPRTTLQNIVNKCQREYGIKALVGFEIEVVFMTISPSKEGNSTTYSPWFTNHSWSNITAENVQALPMLEKIVNKLEEIDIRLQQFHPESCPGQFEFILPPSTPLAACDTLIQARQTITQIAAQYGLRATLYPRPLPNAAGSAAHTHISITPATLRDHFLGGMLNHLPSVLPFTFPQDASYERVAEGIWAGGVWVAWGYQNRETPIREISAGHWEFKSMDGLANPYLAVAAIIGSGYLGLKARMPLAMKGCDVDTAALSPPERAALSITTRLPSSLEESLKALESNFELQNLMGLDFVRRYIGVRRGEHKMLNAMSEQERRNWLIARY</sequence>
<dbReference type="SMART" id="SM01230">
    <property type="entry name" value="Gln-synt_C"/>
    <property type="match status" value="1"/>
</dbReference>
<dbReference type="Pfam" id="PF00120">
    <property type="entry name" value="Gln-synt_C"/>
    <property type="match status" value="1"/>
</dbReference>
<dbReference type="PROSITE" id="PS51987">
    <property type="entry name" value="GS_CATALYTIC"/>
    <property type="match status" value="1"/>
</dbReference>
<gene>
    <name evidence="5" type="ORF">EMCG_00715</name>
</gene>
<dbReference type="SUPFAM" id="SSF51556">
    <property type="entry name" value="Metallo-dependent hydrolases"/>
    <property type="match status" value="1"/>
</dbReference>
<dbReference type="InterPro" id="IPR008146">
    <property type="entry name" value="Gln_synth_cat_dom"/>
</dbReference>
<evidence type="ECO:0000313" key="5">
    <source>
        <dbReference type="EMBL" id="KKZ60429.1"/>
    </source>
</evidence>
<dbReference type="GO" id="GO:0004356">
    <property type="term" value="F:glutamine synthetase activity"/>
    <property type="evidence" value="ECO:0007669"/>
    <property type="project" value="InterPro"/>
</dbReference>
<evidence type="ECO:0000313" key="6">
    <source>
        <dbReference type="Proteomes" id="UP000034164"/>
    </source>
</evidence>
<dbReference type="VEuPathDB" id="FungiDB:EMCG_00715"/>
<evidence type="ECO:0000256" key="2">
    <source>
        <dbReference type="PROSITE-ProRule" id="PRU01331"/>
    </source>
</evidence>
<dbReference type="EMBL" id="LCZI01001536">
    <property type="protein sequence ID" value="KKZ60429.1"/>
    <property type="molecule type" value="Genomic_DNA"/>
</dbReference>
<dbReference type="GO" id="GO:0016787">
    <property type="term" value="F:hydrolase activity"/>
    <property type="evidence" value="ECO:0007669"/>
    <property type="project" value="InterPro"/>
</dbReference>
<evidence type="ECO:0000256" key="3">
    <source>
        <dbReference type="RuleBase" id="RU000384"/>
    </source>
</evidence>
<feature type="domain" description="GS catalytic" evidence="4">
    <location>
        <begin position="556"/>
        <end position="881"/>
    </location>
</feature>
<name>A0A0G2IYB3_9EURO</name>
<dbReference type="InterPro" id="IPR036651">
    <property type="entry name" value="Gln_synt_N_sf"/>
</dbReference>
<dbReference type="PANTHER" id="PTHR43383:SF2">
    <property type="entry name" value="AMIDOHYDROLASE 2 FAMILY PROTEIN"/>
    <property type="match status" value="1"/>
</dbReference>
<dbReference type="InterPro" id="IPR032466">
    <property type="entry name" value="Metal_Hydrolase"/>
</dbReference>
<organism evidence="5 6">
    <name type="scientific">[Emmonsia] crescens</name>
    <dbReference type="NCBI Taxonomy" id="73230"/>
    <lineage>
        <taxon>Eukaryota</taxon>
        <taxon>Fungi</taxon>
        <taxon>Dikarya</taxon>
        <taxon>Ascomycota</taxon>
        <taxon>Pezizomycotina</taxon>
        <taxon>Eurotiomycetes</taxon>
        <taxon>Eurotiomycetidae</taxon>
        <taxon>Onygenales</taxon>
        <taxon>Ajellomycetaceae</taxon>
        <taxon>Emergomyces</taxon>
    </lineage>
</organism>
<dbReference type="InterPro" id="IPR014746">
    <property type="entry name" value="Gln_synth/guanido_kin_cat_dom"/>
</dbReference>
<dbReference type="Gene3D" id="3.20.20.140">
    <property type="entry name" value="Metal-dependent hydrolases"/>
    <property type="match status" value="1"/>
</dbReference>
<accession>A0A0G2IYB3</accession>
<dbReference type="Gene3D" id="3.10.20.70">
    <property type="entry name" value="Glutamine synthetase, N-terminal domain"/>
    <property type="match status" value="1"/>
</dbReference>
<dbReference type="InterPro" id="IPR006680">
    <property type="entry name" value="Amidohydro-rel"/>
</dbReference>
<dbReference type="Pfam" id="PF04909">
    <property type="entry name" value="Amidohydro_2"/>
    <property type="match status" value="1"/>
</dbReference>
<dbReference type="AlphaFoldDB" id="A0A0G2IYB3"/>
<dbReference type="GO" id="GO:0006542">
    <property type="term" value="P:glutamine biosynthetic process"/>
    <property type="evidence" value="ECO:0007669"/>
    <property type="project" value="InterPro"/>
</dbReference>
<evidence type="ECO:0000259" key="4">
    <source>
        <dbReference type="PROSITE" id="PS51987"/>
    </source>
</evidence>
<dbReference type="Gene3D" id="3.30.590.10">
    <property type="entry name" value="Glutamine synthetase/guanido kinase, catalytic domain"/>
    <property type="match status" value="1"/>
</dbReference>
<evidence type="ECO:0000256" key="1">
    <source>
        <dbReference type="ARBA" id="ARBA00021364"/>
    </source>
</evidence>
<dbReference type="OrthoDB" id="3364440at2759"/>
<proteinExistence type="inferred from homology"/>
<dbReference type="Proteomes" id="UP000034164">
    <property type="component" value="Unassembled WGS sequence"/>
</dbReference>
<dbReference type="SUPFAM" id="SSF55931">
    <property type="entry name" value="Glutamine synthetase/guanido kinase"/>
    <property type="match status" value="1"/>
</dbReference>
<dbReference type="PANTHER" id="PTHR43383">
    <property type="entry name" value="NODULIN 6"/>
    <property type="match status" value="1"/>
</dbReference>
<comment type="caution">
    <text evidence="5">The sequence shown here is derived from an EMBL/GenBank/DDBJ whole genome shotgun (WGS) entry which is preliminary data.</text>
</comment>
<protein>
    <recommendedName>
        <fullName evidence="1">Glutamine synthetase</fullName>
    </recommendedName>
</protein>